<accession>A0A0F9TBP7</accession>
<sequence>MTDPEKLSAELYEANLWAEENPDAWLSILLSLEMADDCLAHSV</sequence>
<comment type="caution">
    <text evidence="1">The sequence shown here is derived from an EMBL/GenBank/DDBJ whole genome shotgun (WGS) entry which is preliminary data.</text>
</comment>
<proteinExistence type="predicted"/>
<evidence type="ECO:0000313" key="1">
    <source>
        <dbReference type="EMBL" id="KKN46351.1"/>
    </source>
</evidence>
<organism evidence="1">
    <name type="scientific">marine sediment metagenome</name>
    <dbReference type="NCBI Taxonomy" id="412755"/>
    <lineage>
        <taxon>unclassified sequences</taxon>
        <taxon>metagenomes</taxon>
        <taxon>ecological metagenomes</taxon>
    </lineage>
</organism>
<reference evidence="1" key="1">
    <citation type="journal article" date="2015" name="Nature">
        <title>Complex archaea that bridge the gap between prokaryotes and eukaryotes.</title>
        <authorList>
            <person name="Spang A."/>
            <person name="Saw J.H."/>
            <person name="Jorgensen S.L."/>
            <person name="Zaremba-Niedzwiedzka K."/>
            <person name="Martijn J."/>
            <person name="Lind A.E."/>
            <person name="van Eijk R."/>
            <person name="Schleper C."/>
            <person name="Guy L."/>
            <person name="Ettema T.J."/>
        </authorList>
    </citation>
    <scope>NUCLEOTIDE SEQUENCE</scope>
</reference>
<dbReference type="EMBL" id="LAZR01001335">
    <property type="protein sequence ID" value="KKN46351.1"/>
    <property type="molecule type" value="Genomic_DNA"/>
</dbReference>
<protein>
    <submittedName>
        <fullName evidence="1">Uncharacterized protein</fullName>
    </submittedName>
</protein>
<name>A0A0F9TBP7_9ZZZZ</name>
<gene>
    <name evidence="1" type="ORF">LCGC14_0673790</name>
</gene>
<dbReference type="AlphaFoldDB" id="A0A0F9TBP7"/>